<dbReference type="PANTHER" id="PTHR43400">
    <property type="entry name" value="FUMARATE REDUCTASE"/>
    <property type="match status" value="1"/>
</dbReference>
<dbReference type="InterPro" id="IPR036188">
    <property type="entry name" value="FAD/NAD-bd_sf"/>
</dbReference>
<dbReference type="SUPFAM" id="SSF51735">
    <property type="entry name" value="NAD(P)-binding Rossmann-fold domains"/>
    <property type="match status" value="1"/>
</dbReference>
<dbReference type="NCBIfam" id="NF003724">
    <property type="entry name" value="PRK05329.2-3"/>
    <property type="match status" value="1"/>
</dbReference>
<dbReference type="NCBIfam" id="TIGR03378">
    <property type="entry name" value="glycerol3P_GlpB"/>
    <property type="match status" value="1"/>
</dbReference>
<name>A0A1H9QR58_9ACTN</name>
<evidence type="ECO:0000256" key="3">
    <source>
        <dbReference type="ARBA" id="ARBA00022643"/>
    </source>
</evidence>
<accession>A0A1H9QR58</accession>
<dbReference type="Proteomes" id="UP000198815">
    <property type="component" value="Unassembled WGS sequence"/>
</dbReference>
<evidence type="ECO:0000256" key="1">
    <source>
        <dbReference type="ARBA" id="ARBA00001974"/>
    </source>
</evidence>
<evidence type="ECO:0000259" key="6">
    <source>
        <dbReference type="Pfam" id="PF00890"/>
    </source>
</evidence>
<reference evidence="7 8" key="1">
    <citation type="submission" date="2016-10" db="EMBL/GenBank/DDBJ databases">
        <authorList>
            <person name="de Groot N.N."/>
        </authorList>
    </citation>
    <scope>NUCLEOTIDE SEQUENCE [LARGE SCALE GENOMIC DNA]</scope>
    <source>
        <strain evidence="7 8">DSM 16859</strain>
    </source>
</reference>
<gene>
    <name evidence="7" type="ORF">SAMN05443377_10458</name>
</gene>
<sequence>MRDVVVVGAGLTGLVASIRLRRAGLEVTLVHQGIGGLQLGQGTIDVLGYRPERVARPLDELADFLAAQERQGGPSHPYAVTGPEAITEGVGFLSQLVGPQLLVGDVHTNVALPTAIGALRPTSLYQPSMADGLVSLDPAEPGALHAGCRVVVVGIDELKDFPAQLIAGNLAATDLPDGGRLSTRAAQVSFPARGSEVDSTGLNIARALDDPARRSEFARVLSAVVEPGETVALPAVLGIEDARAFPELRAQLGTALFEIPLPPPGVPGMRINEKLTRIARAERVEIISGSALTGITAEADRVSEVIVATSGHDTHIPARAVLLAPGGFESGALRLDSYQQLSEPILDLPVARPSGELINDSWAREQPLFRAGLATDTDMVVLDPRTGGPVHRNLHAAGGILAGAQRWDEKSGEGIALASAMRACEAIVARCEEKDHD</sequence>
<proteinExistence type="predicted"/>
<keyword evidence="2" id="KW-0285">Flavoprotein</keyword>
<protein>
    <submittedName>
        <fullName evidence="7">Glycerol-3-phosphate dehydrogenase subunit B</fullName>
    </submittedName>
</protein>
<evidence type="ECO:0000256" key="2">
    <source>
        <dbReference type="ARBA" id="ARBA00022630"/>
    </source>
</evidence>
<keyword evidence="5" id="KW-0560">Oxidoreductase</keyword>
<dbReference type="InterPro" id="IPR003953">
    <property type="entry name" value="FAD-dep_OxRdtase_2_FAD-bd"/>
</dbReference>
<keyword evidence="4" id="KW-0274">FAD</keyword>
<keyword evidence="8" id="KW-1185">Reference proteome</keyword>
<dbReference type="Pfam" id="PF00890">
    <property type="entry name" value="FAD_binding_2"/>
    <property type="match status" value="1"/>
</dbReference>
<evidence type="ECO:0000256" key="5">
    <source>
        <dbReference type="ARBA" id="ARBA00023002"/>
    </source>
</evidence>
<dbReference type="OrthoDB" id="140595at2"/>
<dbReference type="PANTHER" id="PTHR43400:SF7">
    <property type="entry name" value="FAD-DEPENDENT OXIDOREDUCTASE 2 FAD BINDING DOMAIN-CONTAINING PROTEIN"/>
    <property type="match status" value="1"/>
</dbReference>
<dbReference type="PIRSF" id="PIRSF000141">
    <property type="entry name" value="Anaerobic_G3P_dh"/>
    <property type="match status" value="1"/>
</dbReference>
<dbReference type="InterPro" id="IPR036291">
    <property type="entry name" value="NAD(P)-bd_dom_sf"/>
</dbReference>
<evidence type="ECO:0000313" key="8">
    <source>
        <dbReference type="Proteomes" id="UP000198815"/>
    </source>
</evidence>
<dbReference type="EMBL" id="FOGZ01000004">
    <property type="protein sequence ID" value="SER62705.1"/>
    <property type="molecule type" value="Genomic_DNA"/>
</dbReference>
<dbReference type="Gene3D" id="3.50.50.60">
    <property type="entry name" value="FAD/NAD(P)-binding domain"/>
    <property type="match status" value="2"/>
</dbReference>
<dbReference type="RefSeq" id="WP_091967806.1">
    <property type="nucleotide sequence ID" value="NZ_FOGZ01000004.1"/>
</dbReference>
<evidence type="ECO:0000313" key="7">
    <source>
        <dbReference type="EMBL" id="SER62705.1"/>
    </source>
</evidence>
<feature type="domain" description="FAD-dependent oxidoreductase 2 FAD-binding" evidence="6">
    <location>
        <begin position="3"/>
        <end position="414"/>
    </location>
</feature>
<comment type="cofactor">
    <cofactor evidence="1">
        <name>FAD</name>
        <dbReference type="ChEBI" id="CHEBI:57692"/>
    </cofactor>
</comment>
<dbReference type="InterPro" id="IPR050315">
    <property type="entry name" value="FAD-oxidoreductase_2"/>
</dbReference>
<dbReference type="STRING" id="64702.SAMN05443377_10458"/>
<keyword evidence="3" id="KW-0288">FMN</keyword>
<dbReference type="InterPro" id="IPR009158">
    <property type="entry name" value="G3P_DH_GlpB_su"/>
</dbReference>
<dbReference type="GO" id="GO:0009331">
    <property type="term" value="C:glycerol-3-phosphate dehydrogenase (FAD) complex"/>
    <property type="evidence" value="ECO:0007669"/>
    <property type="project" value="InterPro"/>
</dbReference>
<dbReference type="AlphaFoldDB" id="A0A1H9QR58"/>
<dbReference type="SUPFAM" id="SSF51905">
    <property type="entry name" value="FAD/NAD(P)-binding domain"/>
    <property type="match status" value="1"/>
</dbReference>
<evidence type="ECO:0000256" key="4">
    <source>
        <dbReference type="ARBA" id="ARBA00022827"/>
    </source>
</evidence>
<dbReference type="GO" id="GO:0004368">
    <property type="term" value="F:glycerol-3-phosphate dehydrogenase (quinone) activity"/>
    <property type="evidence" value="ECO:0007669"/>
    <property type="project" value="InterPro"/>
</dbReference>
<organism evidence="7 8">
    <name type="scientific">Propionibacterium cyclohexanicum</name>
    <dbReference type="NCBI Taxonomy" id="64702"/>
    <lineage>
        <taxon>Bacteria</taxon>
        <taxon>Bacillati</taxon>
        <taxon>Actinomycetota</taxon>
        <taxon>Actinomycetes</taxon>
        <taxon>Propionibacteriales</taxon>
        <taxon>Propionibacteriaceae</taxon>
        <taxon>Propionibacterium</taxon>
    </lineage>
</organism>